<comment type="subcellular location">
    <subcellularLocation>
        <location evidence="3">Endoplasmic reticulum lumen</location>
    </subcellularLocation>
</comment>
<evidence type="ECO:0000256" key="2">
    <source>
        <dbReference type="ARBA" id="ARBA00002035"/>
    </source>
</evidence>
<evidence type="ECO:0000313" key="14">
    <source>
        <dbReference type="EMBL" id="CAD7276172.1"/>
    </source>
</evidence>
<comment type="similarity">
    <text evidence="4">Belongs to the P4HA family.</text>
</comment>
<evidence type="ECO:0000256" key="12">
    <source>
        <dbReference type="ARBA" id="ARBA00023180"/>
    </source>
</evidence>
<evidence type="ECO:0000256" key="11">
    <source>
        <dbReference type="ARBA" id="ARBA00023004"/>
    </source>
</evidence>
<name>A0A7R9BKD9_9CRUS</name>
<proteinExistence type="inferred from homology"/>
<dbReference type="Proteomes" id="UP000678499">
    <property type="component" value="Unassembled WGS sequence"/>
</dbReference>
<comment type="function">
    <text evidence="2">Catalyzes the post-translational formation of 4-hydroxyproline in -Xaa-Pro-Gly- sequences in collagens and other proteins.</text>
</comment>
<dbReference type="InterPro" id="IPR045054">
    <property type="entry name" value="P4HA-like"/>
</dbReference>
<gene>
    <name evidence="14" type="ORF">NMOB1V02_LOCUS3948</name>
</gene>
<dbReference type="PROSITE" id="PS51471">
    <property type="entry name" value="FE2OG_OXY"/>
    <property type="match status" value="1"/>
</dbReference>
<keyword evidence="11" id="KW-0408">Iron</keyword>
<keyword evidence="7" id="KW-0256">Endoplasmic reticulum</keyword>
<dbReference type="InterPro" id="IPR013547">
    <property type="entry name" value="P4H_N"/>
</dbReference>
<evidence type="ECO:0000313" key="15">
    <source>
        <dbReference type="Proteomes" id="UP000678499"/>
    </source>
</evidence>
<keyword evidence="15" id="KW-1185">Reference proteome</keyword>
<dbReference type="OrthoDB" id="420380at2759"/>
<feature type="domain" description="Fe2OG dioxygenase" evidence="13">
    <location>
        <begin position="439"/>
        <end position="553"/>
    </location>
</feature>
<evidence type="ECO:0000256" key="4">
    <source>
        <dbReference type="ARBA" id="ARBA00006511"/>
    </source>
</evidence>
<evidence type="ECO:0000256" key="3">
    <source>
        <dbReference type="ARBA" id="ARBA00004319"/>
    </source>
</evidence>
<reference evidence="14" key="1">
    <citation type="submission" date="2020-11" db="EMBL/GenBank/DDBJ databases">
        <authorList>
            <person name="Tran Van P."/>
        </authorList>
    </citation>
    <scope>NUCLEOTIDE SEQUENCE</scope>
</reference>
<dbReference type="GO" id="GO:0004656">
    <property type="term" value="F:procollagen-proline 4-dioxygenase activity"/>
    <property type="evidence" value="ECO:0007669"/>
    <property type="project" value="UniProtKB-EC"/>
</dbReference>
<dbReference type="Gene3D" id="2.60.120.620">
    <property type="entry name" value="q2cbj1_9rhob like domain"/>
    <property type="match status" value="1"/>
</dbReference>
<dbReference type="AlphaFoldDB" id="A0A7R9BKD9"/>
<keyword evidence="12" id="KW-0325">Glycoprotein</keyword>
<evidence type="ECO:0000256" key="5">
    <source>
        <dbReference type="ARBA" id="ARBA00012269"/>
    </source>
</evidence>
<dbReference type="EMBL" id="OA882604">
    <property type="protein sequence ID" value="CAD7276172.1"/>
    <property type="molecule type" value="Genomic_DNA"/>
</dbReference>
<keyword evidence="6" id="KW-0479">Metal-binding</keyword>
<evidence type="ECO:0000256" key="1">
    <source>
        <dbReference type="ARBA" id="ARBA00001961"/>
    </source>
</evidence>
<keyword evidence="9" id="KW-0223">Dioxygenase</keyword>
<evidence type="ECO:0000256" key="9">
    <source>
        <dbReference type="ARBA" id="ARBA00022964"/>
    </source>
</evidence>
<evidence type="ECO:0000259" key="13">
    <source>
        <dbReference type="PROSITE" id="PS51471"/>
    </source>
</evidence>
<dbReference type="GO" id="GO:0031418">
    <property type="term" value="F:L-ascorbic acid binding"/>
    <property type="evidence" value="ECO:0007669"/>
    <property type="project" value="UniProtKB-KW"/>
</dbReference>
<evidence type="ECO:0000256" key="6">
    <source>
        <dbReference type="ARBA" id="ARBA00022723"/>
    </source>
</evidence>
<dbReference type="SMART" id="SM00702">
    <property type="entry name" value="P4Hc"/>
    <property type="match status" value="1"/>
</dbReference>
<dbReference type="EMBL" id="CAJPEX010000567">
    <property type="protein sequence ID" value="CAG0916324.1"/>
    <property type="molecule type" value="Genomic_DNA"/>
</dbReference>
<keyword evidence="8" id="KW-0847">Vitamin C</keyword>
<dbReference type="GO" id="GO:0005788">
    <property type="term" value="C:endoplasmic reticulum lumen"/>
    <property type="evidence" value="ECO:0007669"/>
    <property type="project" value="UniProtKB-SubCell"/>
</dbReference>
<dbReference type="FunFam" id="2.60.120.620:FF:000011">
    <property type="entry name" value="Prolyl alpha subunit"/>
    <property type="match status" value="1"/>
</dbReference>
<organism evidence="14">
    <name type="scientific">Notodromas monacha</name>
    <dbReference type="NCBI Taxonomy" id="399045"/>
    <lineage>
        <taxon>Eukaryota</taxon>
        <taxon>Metazoa</taxon>
        <taxon>Ecdysozoa</taxon>
        <taxon>Arthropoda</taxon>
        <taxon>Crustacea</taxon>
        <taxon>Oligostraca</taxon>
        <taxon>Ostracoda</taxon>
        <taxon>Podocopa</taxon>
        <taxon>Podocopida</taxon>
        <taxon>Cypridocopina</taxon>
        <taxon>Cypridoidea</taxon>
        <taxon>Cyprididae</taxon>
        <taxon>Notodromas</taxon>
    </lineage>
</organism>
<dbReference type="Gene3D" id="1.25.40.10">
    <property type="entry name" value="Tetratricopeptide repeat domain"/>
    <property type="match status" value="1"/>
</dbReference>
<protein>
    <recommendedName>
        <fullName evidence="5">procollagen-proline 4-dioxygenase</fullName>
        <ecNumber evidence="5">1.14.11.2</ecNumber>
    </recommendedName>
</protein>
<dbReference type="Pfam" id="PF08336">
    <property type="entry name" value="P4Ha_N"/>
    <property type="match status" value="1"/>
</dbReference>
<dbReference type="Gene3D" id="6.10.140.1460">
    <property type="match status" value="1"/>
</dbReference>
<dbReference type="Pfam" id="PF13640">
    <property type="entry name" value="2OG-FeII_Oxy_3"/>
    <property type="match status" value="1"/>
</dbReference>
<dbReference type="PANTHER" id="PTHR10869:SF244">
    <property type="entry name" value="PROLYL 4-HYDROXYLASE SUBUNIT ALPHA-2"/>
    <property type="match status" value="1"/>
</dbReference>
<dbReference type="InterPro" id="IPR006620">
    <property type="entry name" value="Pro_4_hyd_alph"/>
</dbReference>
<sequence>MACQTSNSRKWQPNILSTFVFASVILCGILDKCPTLAQQNQQAPPADDLFSSAAHLHKVFLAERNIAEFLKHYVGAVETKLAQVKSYLAEYNRLADEGVANDEQFVEKIVGNPIHTFKMVKRFAVDLSAIWKSHPALDHLYLESEIGRIRSTRVPEETDLAGAAYSLARVHHTYNLNLTDFTQGNVWGFPSKAGLTALDCLYVGRTSYDHGMHARAVEWFEESYRLAGLERNATVDQNVVLQYWNMAVRAHDDQLAQRAAATNGQPDVSFLSPLEGGHLYLEPVSQKPPAEQQQRELSAPRKHCVGLKCQGWYDEMNYHVLCRGKQLLSDKALSKLKCYLETKNHPFHVLKPTKTEELHRNPDIILLHDLLSDREIEHLKALAEPSLSRSSVTGDYGAHTTYISDVRTSKNSWFDDSDDPVVAKMTKQVARLTGLSMEGAEKLQMANYGLGGHFHSHYDTLFYGKTPEALALVPEENLRYGDRTATLMYYLTDVARGGATVFPKLGVGTWPRKGGAVFWHNIKKNGEQERLVLHGACPVVHGTKWVANKWIRTKDQVFKRRCSLDPAQ</sequence>
<dbReference type="EC" id="1.14.11.2" evidence="5"/>
<dbReference type="InterPro" id="IPR005123">
    <property type="entry name" value="Oxoglu/Fe-dep_dioxygenase_dom"/>
</dbReference>
<comment type="cofactor">
    <cofactor evidence="1">
        <name>L-ascorbate</name>
        <dbReference type="ChEBI" id="CHEBI:38290"/>
    </cofactor>
</comment>
<dbReference type="PANTHER" id="PTHR10869">
    <property type="entry name" value="PROLYL 4-HYDROXYLASE ALPHA SUBUNIT"/>
    <property type="match status" value="1"/>
</dbReference>
<evidence type="ECO:0000256" key="7">
    <source>
        <dbReference type="ARBA" id="ARBA00022824"/>
    </source>
</evidence>
<evidence type="ECO:0000256" key="10">
    <source>
        <dbReference type="ARBA" id="ARBA00023002"/>
    </source>
</evidence>
<keyword evidence="10" id="KW-0560">Oxidoreductase</keyword>
<dbReference type="InterPro" id="IPR011990">
    <property type="entry name" value="TPR-like_helical_dom_sf"/>
</dbReference>
<accession>A0A7R9BKD9</accession>
<dbReference type="InterPro" id="IPR044862">
    <property type="entry name" value="Pro_4_hyd_alph_FE2OG_OXY"/>
</dbReference>
<dbReference type="GO" id="GO:0005506">
    <property type="term" value="F:iron ion binding"/>
    <property type="evidence" value="ECO:0007669"/>
    <property type="project" value="InterPro"/>
</dbReference>
<evidence type="ECO:0000256" key="8">
    <source>
        <dbReference type="ARBA" id="ARBA00022896"/>
    </source>
</evidence>